<keyword evidence="2" id="KW-1133">Transmembrane helix</keyword>
<evidence type="ECO:0000256" key="1">
    <source>
        <dbReference type="SAM" id="MobiDB-lite"/>
    </source>
</evidence>
<protein>
    <submittedName>
        <fullName evidence="3">Uncharacterized protein</fullName>
    </submittedName>
</protein>
<comment type="caution">
    <text evidence="3">The sequence shown here is derived from an EMBL/GenBank/DDBJ whole genome shotgun (WGS) entry which is preliminary data.</text>
</comment>
<feature type="compositionally biased region" description="Pro residues" evidence="1">
    <location>
        <begin position="52"/>
        <end position="62"/>
    </location>
</feature>
<keyword evidence="2" id="KW-0812">Transmembrane</keyword>
<dbReference type="AlphaFoldDB" id="A0AAV9EJB5"/>
<feature type="region of interest" description="Disordered" evidence="1">
    <location>
        <begin position="101"/>
        <end position="131"/>
    </location>
</feature>
<evidence type="ECO:0000313" key="3">
    <source>
        <dbReference type="EMBL" id="KAK1312930.1"/>
    </source>
</evidence>
<evidence type="ECO:0000256" key="2">
    <source>
        <dbReference type="SAM" id="Phobius"/>
    </source>
</evidence>
<gene>
    <name evidence="3" type="ORF">QJS10_CPA07g00943</name>
</gene>
<accession>A0AAV9EJB5</accession>
<keyword evidence="2" id="KW-0472">Membrane</keyword>
<feature type="region of interest" description="Disordered" evidence="1">
    <location>
        <begin position="25"/>
        <end position="76"/>
    </location>
</feature>
<feature type="transmembrane region" description="Helical" evidence="2">
    <location>
        <begin position="205"/>
        <end position="224"/>
    </location>
</feature>
<reference evidence="3" key="1">
    <citation type="journal article" date="2023" name="Nat. Commun.">
        <title>Diploid and tetraploid genomes of Acorus and the evolution of monocots.</title>
        <authorList>
            <person name="Ma L."/>
            <person name="Liu K.W."/>
            <person name="Li Z."/>
            <person name="Hsiao Y.Y."/>
            <person name="Qi Y."/>
            <person name="Fu T."/>
            <person name="Tang G.D."/>
            <person name="Zhang D."/>
            <person name="Sun W.H."/>
            <person name="Liu D.K."/>
            <person name="Li Y."/>
            <person name="Chen G.Z."/>
            <person name="Liu X.D."/>
            <person name="Liao X.Y."/>
            <person name="Jiang Y.T."/>
            <person name="Yu X."/>
            <person name="Hao Y."/>
            <person name="Huang J."/>
            <person name="Zhao X.W."/>
            <person name="Ke S."/>
            <person name="Chen Y.Y."/>
            <person name="Wu W.L."/>
            <person name="Hsu J.L."/>
            <person name="Lin Y.F."/>
            <person name="Huang M.D."/>
            <person name="Li C.Y."/>
            <person name="Huang L."/>
            <person name="Wang Z.W."/>
            <person name="Zhao X."/>
            <person name="Zhong W.Y."/>
            <person name="Peng D.H."/>
            <person name="Ahmad S."/>
            <person name="Lan S."/>
            <person name="Zhang J.S."/>
            <person name="Tsai W.C."/>
            <person name="Van de Peer Y."/>
            <person name="Liu Z.J."/>
        </authorList>
    </citation>
    <scope>NUCLEOTIDE SEQUENCE</scope>
    <source>
        <strain evidence="3">CP</strain>
    </source>
</reference>
<proteinExistence type="predicted"/>
<evidence type="ECO:0000313" key="4">
    <source>
        <dbReference type="Proteomes" id="UP001180020"/>
    </source>
</evidence>
<organism evidence="3 4">
    <name type="scientific">Acorus calamus</name>
    <name type="common">Sweet flag</name>
    <dbReference type="NCBI Taxonomy" id="4465"/>
    <lineage>
        <taxon>Eukaryota</taxon>
        <taxon>Viridiplantae</taxon>
        <taxon>Streptophyta</taxon>
        <taxon>Embryophyta</taxon>
        <taxon>Tracheophyta</taxon>
        <taxon>Spermatophyta</taxon>
        <taxon>Magnoliopsida</taxon>
        <taxon>Liliopsida</taxon>
        <taxon>Acoraceae</taxon>
        <taxon>Acorus</taxon>
    </lineage>
</organism>
<reference evidence="3" key="2">
    <citation type="submission" date="2023-06" db="EMBL/GenBank/DDBJ databases">
        <authorList>
            <person name="Ma L."/>
            <person name="Liu K.-W."/>
            <person name="Li Z."/>
            <person name="Hsiao Y.-Y."/>
            <person name="Qi Y."/>
            <person name="Fu T."/>
            <person name="Tang G."/>
            <person name="Zhang D."/>
            <person name="Sun W.-H."/>
            <person name="Liu D.-K."/>
            <person name="Li Y."/>
            <person name="Chen G.-Z."/>
            <person name="Liu X.-D."/>
            <person name="Liao X.-Y."/>
            <person name="Jiang Y.-T."/>
            <person name="Yu X."/>
            <person name="Hao Y."/>
            <person name="Huang J."/>
            <person name="Zhao X.-W."/>
            <person name="Ke S."/>
            <person name="Chen Y.-Y."/>
            <person name="Wu W.-L."/>
            <person name="Hsu J.-L."/>
            <person name="Lin Y.-F."/>
            <person name="Huang M.-D."/>
            <person name="Li C.-Y."/>
            <person name="Huang L."/>
            <person name="Wang Z.-W."/>
            <person name="Zhao X."/>
            <person name="Zhong W.-Y."/>
            <person name="Peng D.-H."/>
            <person name="Ahmad S."/>
            <person name="Lan S."/>
            <person name="Zhang J.-S."/>
            <person name="Tsai W.-C."/>
            <person name="Van De Peer Y."/>
            <person name="Liu Z.-J."/>
        </authorList>
    </citation>
    <scope>NUCLEOTIDE SEQUENCE</scope>
    <source>
        <strain evidence="3">CP</strain>
        <tissue evidence="3">Leaves</tissue>
    </source>
</reference>
<name>A0AAV9EJB5_ACOCL</name>
<dbReference type="EMBL" id="JAUJYO010000007">
    <property type="protein sequence ID" value="KAK1312930.1"/>
    <property type="molecule type" value="Genomic_DNA"/>
</dbReference>
<dbReference type="Proteomes" id="UP001180020">
    <property type="component" value="Unassembled WGS sequence"/>
</dbReference>
<keyword evidence="4" id="KW-1185">Reference proteome</keyword>
<sequence>MSRRHPMRAPVPPCCRISLDQPPVRAPAAALRCQPPLAADLRPPSTASGRPPTLPGHPPVPRSPSGRPRPHSDTSCRPPTDLGCLLAALCCPWPPSATSDNPLATLRRSPPTSDASVRPPPAPAATSGFQNTKSDLISYPKICTPPRISLRHRPPSCSLVQSRDSLRRTLHTLHVPFAHCPLLASLRASVPSHPAFSASLLMPHVRVTVCVVFLLLILYLRYALPLAFAML</sequence>